<proteinExistence type="predicted"/>
<name>A0AAU8GW35_9BACT</name>
<dbReference type="PANTHER" id="PTHR11735:SF11">
    <property type="entry name" value="TRNA THREONYLCARBAMOYLADENOSINE BIOSYNTHESIS PROTEIN TSAB"/>
    <property type="match status" value="1"/>
</dbReference>
<dbReference type="Pfam" id="PF00814">
    <property type="entry name" value="TsaD"/>
    <property type="match status" value="1"/>
</dbReference>
<dbReference type="CDD" id="cd24032">
    <property type="entry name" value="ASKHA_NBD_TsaB"/>
    <property type="match status" value="1"/>
</dbReference>
<keyword evidence="2" id="KW-0808">Transferase</keyword>
<organism evidence="2">
    <name type="scientific">Thermodesulfovibrio autotrophicus</name>
    <dbReference type="NCBI Taxonomy" id="3118333"/>
    <lineage>
        <taxon>Bacteria</taxon>
        <taxon>Pseudomonadati</taxon>
        <taxon>Nitrospirota</taxon>
        <taxon>Thermodesulfovibrionia</taxon>
        <taxon>Thermodesulfovibrionales</taxon>
        <taxon>Thermodesulfovibrionaceae</taxon>
        <taxon>Thermodesulfovibrio</taxon>
    </lineage>
</organism>
<dbReference type="SUPFAM" id="SSF53067">
    <property type="entry name" value="Actin-like ATPase domain"/>
    <property type="match status" value="2"/>
</dbReference>
<dbReference type="RefSeq" id="WP_353684255.1">
    <property type="nucleotide sequence ID" value="NZ_CP144373.1"/>
</dbReference>
<dbReference type="AlphaFoldDB" id="A0AAU8GW35"/>
<keyword evidence="2" id="KW-0012">Acyltransferase</keyword>
<dbReference type="NCBIfam" id="TIGR03725">
    <property type="entry name" value="T6A_YeaZ"/>
    <property type="match status" value="1"/>
</dbReference>
<dbReference type="InterPro" id="IPR000905">
    <property type="entry name" value="Gcp-like_dom"/>
</dbReference>
<feature type="domain" description="Gcp-like" evidence="1">
    <location>
        <begin position="33"/>
        <end position="222"/>
    </location>
</feature>
<gene>
    <name evidence="2" type="primary">tsaB</name>
    <name evidence="2" type="ORF">V4D30_00280</name>
</gene>
<sequence length="224" mass="25027">MRILGIDTSTKYAGLAVIEDGNLIAQSIMEFKAAHSEKLLPEIAHILEVMKIPIETIDYYSVTVGPGSFTGLRVAVSTLKGLSFVTQKKVIPVSTLEVIAWGVPCCKYQICPVLDARKKEVFTALFRWNDNEIQRIKEDSVMNVEALAEWIKEETLFVGSGAELYKEKLIEKFGSNALFLNFIYSVPNPAVVAFIASQRINEAIHARDLKPVYLRKSEAEIKFG</sequence>
<dbReference type="Gene3D" id="3.30.420.40">
    <property type="match status" value="2"/>
</dbReference>
<dbReference type="InterPro" id="IPR043129">
    <property type="entry name" value="ATPase_NBD"/>
</dbReference>
<accession>A0AAU8GW35</accession>
<protein>
    <submittedName>
        <fullName evidence="2">tRNA (Adenosine(37)-N6)-threonylcarbamoyltransferase complex dimerization subunit type 1 TsaB</fullName>
        <ecNumber evidence="2">2.3.1.234</ecNumber>
    </submittedName>
</protein>
<evidence type="ECO:0000313" key="2">
    <source>
        <dbReference type="EMBL" id="XCH46731.1"/>
    </source>
</evidence>
<dbReference type="EC" id="2.3.1.234" evidence="2"/>
<dbReference type="KEGG" id="taut:V4D30_00280"/>
<evidence type="ECO:0000259" key="1">
    <source>
        <dbReference type="Pfam" id="PF00814"/>
    </source>
</evidence>
<dbReference type="GO" id="GO:0002949">
    <property type="term" value="P:tRNA threonylcarbamoyladenosine modification"/>
    <property type="evidence" value="ECO:0007669"/>
    <property type="project" value="InterPro"/>
</dbReference>
<dbReference type="GO" id="GO:0005829">
    <property type="term" value="C:cytosol"/>
    <property type="evidence" value="ECO:0007669"/>
    <property type="project" value="TreeGrafter"/>
</dbReference>
<reference evidence="2" key="1">
    <citation type="submission" date="2024-01" db="EMBL/GenBank/DDBJ databases">
        <title>The first autotrophic representatives of the genus Thermodesulfovibrio.</title>
        <authorList>
            <person name="Maltseva A.I."/>
            <person name="Elcheninov A.G."/>
            <person name="Kublanov I.V."/>
            <person name="Lebedinsky A.V."/>
            <person name="Frolov E.N."/>
        </authorList>
    </citation>
    <scope>NUCLEOTIDE SEQUENCE</scope>
    <source>
        <strain evidence="2">3907-1M</strain>
    </source>
</reference>
<dbReference type="PANTHER" id="PTHR11735">
    <property type="entry name" value="TRNA N6-ADENOSINE THREONYLCARBAMOYLTRANSFERASE"/>
    <property type="match status" value="1"/>
</dbReference>
<dbReference type="EMBL" id="CP144373">
    <property type="protein sequence ID" value="XCH46731.1"/>
    <property type="molecule type" value="Genomic_DNA"/>
</dbReference>
<dbReference type="GO" id="GO:0061711">
    <property type="term" value="F:tRNA N(6)-L-threonylcarbamoyladenine synthase activity"/>
    <property type="evidence" value="ECO:0007669"/>
    <property type="project" value="UniProtKB-EC"/>
</dbReference>
<dbReference type="InterPro" id="IPR022496">
    <property type="entry name" value="T6A_TsaB"/>
</dbReference>